<keyword evidence="1" id="KW-0812">Transmembrane</keyword>
<proteinExistence type="predicted"/>
<name>A0A7X3JRR2_9PSED</name>
<protein>
    <submittedName>
        <fullName evidence="2">Uncharacterized protein</fullName>
    </submittedName>
</protein>
<feature type="transmembrane region" description="Helical" evidence="1">
    <location>
        <begin position="204"/>
        <end position="224"/>
    </location>
</feature>
<dbReference type="AlphaFoldDB" id="A0A7X3JRR2"/>
<keyword evidence="1" id="KW-1133">Transmembrane helix</keyword>
<feature type="transmembrane region" description="Helical" evidence="1">
    <location>
        <begin position="328"/>
        <end position="348"/>
    </location>
</feature>
<evidence type="ECO:0000313" key="2">
    <source>
        <dbReference type="EMBL" id="MVF49733.1"/>
    </source>
</evidence>
<dbReference type="Proteomes" id="UP000440965">
    <property type="component" value="Unassembled WGS sequence"/>
</dbReference>
<reference evidence="2 3" key="1">
    <citation type="submission" date="2019-10" db="EMBL/GenBank/DDBJ databases">
        <title>XDR Pseudomonas monteilii producing IMP-16 from LCR.</title>
        <authorList>
            <person name="Ballaben A."/>
            <person name="Doi Y."/>
        </authorList>
    </citation>
    <scope>NUCLEOTIDE SEQUENCE [LARGE SCALE GENOMIC DNA]</scope>
    <source>
        <strain evidence="2 3">597/14</strain>
    </source>
</reference>
<dbReference type="EMBL" id="WEIK01000007">
    <property type="protein sequence ID" value="MVF49733.1"/>
    <property type="molecule type" value="Genomic_DNA"/>
</dbReference>
<evidence type="ECO:0000256" key="1">
    <source>
        <dbReference type="SAM" id="Phobius"/>
    </source>
</evidence>
<keyword evidence="1" id="KW-0472">Membrane</keyword>
<sequence>MAGKDINLILSEDESDDQFIQVPIKKKDFGDFITSLLGQPEAINGSKSGSFTVDHAGLVNLHHLLDQRIKLQAKSNLVDFSAVISYRDGPDRTLTTAQGFIHFNETRTTTTKSILLTWTYLVVFPGKPSPEKQEISVRFIADPSAFVVGPEAPFNRVAEQTGGISLFRIEHTERTWGDDITALIMREIDNCFTTPSFYDKHHDAITLILGVICVAFGIFLPGYIEEIVQNKEAYALLANALPNGVAFTSLNTDEKLNLILTLLQPTNQLHTVGTGYKVLSFFASLAISAALIFGFDPKKKSHILITKQDKNDQEKYIKNEKFKLAKKIVSVLSAIALGVAGNYAYYLLHLPS</sequence>
<organism evidence="2 3">
    <name type="scientific">Pseudomonas monteilii</name>
    <dbReference type="NCBI Taxonomy" id="76759"/>
    <lineage>
        <taxon>Bacteria</taxon>
        <taxon>Pseudomonadati</taxon>
        <taxon>Pseudomonadota</taxon>
        <taxon>Gammaproteobacteria</taxon>
        <taxon>Pseudomonadales</taxon>
        <taxon>Pseudomonadaceae</taxon>
        <taxon>Pseudomonas</taxon>
    </lineage>
</organism>
<comment type="caution">
    <text evidence="2">The sequence shown here is derived from an EMBL/GenBank/DDBJ whole genome shotgun (WGS) entry which is preliminary data.</text>
</comment>
<accession>A0A7X3JRR2</accession>
<dbReference type="RefSeq" id="WP_156867305.1">
    <property type="nucleotide sequence ID" value="NZ_WEIK01000007.1"/>
</dbReference>
<feature type="transmembrane region" description="Helical" evidence="1">
    <location>
        <begin position="278"/>
        <end position="295"/>
    </location>
</feature>
<evidence type="ECO:0000313" key="3">
    <source>
        <dbReference type="Proteomes" id="UP000440965"/>
    </source>
</evidence>
<gene>
    <name evidence="2" type="ORF">F9Z43_10450</name>
</gene>